<dbReference type="AlphaFoldDB" id="A0A011MH10"/>
<dbReference type="STRING" id="1454001.AW08_00390"/>
<evidence type="ECO:0000313" key="3">
    <source>
        <dbReference type="EMBL" id="EXI69183.1"/>
    </source>
</evidence>
<dbReference type="NCBIfam" id="TIGR03939">
    <property type="entry name" value="PGA_TPR_OMP"/>
    <property type="match status" value="1"/>
</dbReference>
<gene>
    <name evidence="3" type="primary">pgaA</name>
    <name evidence="3" type="ORF">AW08_00390</name>
</gene>
<dbReference type="Pfam" id="PF21197">
    <property type="entry name" value="PgaA_barrel"/>
    <property type="match status" value="1"/>
</dbReference>
<evidence type="ECO:0000313" key="4">
    <source>
        <dbReference type="Proteomes" id="UP000020218"/>
    </source>
</evidence>
<dbReference type="InterPro" id="IPR011990">
    <property type="entry name" value="TPR-like_helical_dom_sf"/>
</dbReference>
<evidence type="ECO:0000259" key="2">
    <source>
        <dbReference type="Pfam" id="PF21197"/>
    </source>
</evidence>
<dbReference type="PATRIC" id="fig|1454001.3.peg.651"/>
<feature type="domain" description="PgaA membrane beta barrel" evidence="2">
    <location>
        <begin position="382"/>
        <end position="670"/>
    </location>
</feature>
<dbReference type="EMBL" id="JFAX01000002">
    <property type="protein sequence ID" value="EXI69183.1"/>
    <property type="molecule type" value="Genomic_DNA"/>
</dbReference>
<dbReference type="GO" id="GO:1901515">
    <property type="term" value="F:poly-beta-1,6-N-acetyl-D-glucosamine transmembrane transporter activity"/>
    <property type="evidence" value="ECO:0007669"/>
    <property type="project" value="InterPro"/>
</dbReference>
<dbReference type="Proteomes" id="UP000020218">
    <property type="component" value="Unassembled WGS sequence"/>
</dbReference>
<keyword evidence="1" id="KW-0732">Signal</keyword>
<proteinExistence type="predicted"/>
<sequence>MNGLRRALPLSLTLATLTAGAGEEWLMPARARHPAPAPAAAVGGDDWAPELGRQLAILRAQPDNVEARKAAWLAAMRLGLFTQAAALDAPLSDADRRAMEGDIIALDIRYGIVDRNTLRGPERFLRLDTALTASDALAAEFFAGKLPDAEDRRRLTDRLSALAARRRAADAVTLYESLLARAIPVPLWAERDVAGSYLELRRPQEALILYQRVVADNADDFDCNLGLFYALVETEQLDAATGHIDRYAARLPERRHLDGRYNGERLSADIAADRVRIFADRLDEAQTRIDARHAAIPHNSEARESSASLALARGWPRQGDEMLRRTIGTDPLNPALHADLAENLLTLQDWPAARAALDRASELDADNGAVRRARRSHELYDSHELHVEAGYGEGQDVNFFGSRDWAIDSFLYSRPINDTWRVFAHNYSASADFDGDNQSWIRTGAGAEWRHLGWRVTGEVSGGSGVRTGVTGTVRWQPDDHWTLYGAGESVSNQITLRAVADGIHASRVSLGVDWRQHESRKLGLGVYASDFSDGNLRRGVNALWFERWLSGPQWMFETTLGADASRNSLNAPVNYFNPKSDRSLWLTAAVEHLTWRSYDHSFRQRLALTGGTYWQEFYGSGAIEAIEYGHRWEIDRDLSLRYGIGRLLRPYDGEREGRTFANLVLLWRF</sequence>
<dbReference type="Gene3D" id="1.25.40.10">
    <property type="entry name" value="Tetratricopeptide repeat domain"/>
    <property type="match status" value="1"/>
</dbReference>
<accession>A0A011MH10</accession>
<dbReference type="InterPro" id="IPR049003">
    <property type="entry name" value="PgaA_barrel"/>
</dbReference>
<comment type="caution">
    <text evidence="3">The sequence shown here is derived from an EMBL/GenBank/DDBJ whole genome shotgun (WGS) entry which is preliminary data.</text>
</comment>
<feature type="chain" id="PRO_5001460579" evidence="1">
    <location>
        <begin position="22"/>
        <end position="670"/>
    </location>
</feature>
<feature type="signal peptide" evidence="1">
    <location>
        <begin position="1"/>
        <end position="21"/>
    </location>
</feature>
<reference evidence="3" key="1">
    <citation type="submission" date="2014-02" db="EMBL/GenBank/DDBJ databases">
        <title>Expanding our view of genomic diversity in Candidatus Accumulibacter clades.</title>
        <authorList>
            <person name="Skennerton C.T."/>
            <person name="Barr J.J."/>
            <person name="Slater F.R."/>
            <person name="Bond P.L."/>
            <person name="Tyson G.W."/>
        </authorList>
    </citation>
    <scope>NUCLEOTIDE SEQUENCE [LARGE SCALE GENOMIC DNA]</scope>
</reference>
<dbReference type="SUPFAM" id="SSF48452">
    <property type="entry name" value="TPR-like"/>
    <property type="match status" value="2"/>
</dbReference>
<name>A0A011MH10_9PROT</name>
<protein>
    <submittedName>
        <fullName evidence="3">Poly-beta-1,6-N-acetyl-D-glucosamine export protein</fullName>
    </submittedName>
</protein>
<organism evidence="3 4">
    <name type="scientific">Candidatus Accumulibacter adjunctus</name>
    <dbReference type="NCBI Taxonomy" id="1454001"/>
    <lineage>
        <taxon>Bacteria</taxon>
        <taxon>Pseudomonadati</taxon>
        <taxon>Pseudomonadota</taxon>
        <taxon>Betaproteobacteria</taxon>
        <taxon>Candidatus Accumulibacter</taxon>
    </lineage>
</organism>
<keyword evidence="4" id="KW-1185">Reference proteome</keyword>
<dbReference type="InterPro" id="IPR023870">
    <property type="entry name" value="PGA_export_porin_PgaA"/>
</dbReference>
<evidence type="ECO:0000256" key="1">
    <source>
        <dbReference type="SAM" id="SignalP"/>
    </source>
</evidence>